<dbReference type="AlphaFoldDB" id="A0AAI9XC19"/>
<evidence type="ECO:0000313" key="2">
    <source>
        <dbReference type="EMBL" id="KAJ9491442.1"/>
    </source>
</evidence>
<organism evidence="2 3">
    <name type="scientific">Penicillium thymicola</name>
    <dbReference type="NCBI Taxonomy" id="293382"/>
    <lineage>
        <taxon>Eukaryota</taxon>
        <taxon>Fungi</taxon>
        <taxon>Dikarya</taxon>
        <taxon>Ascomycota</taxon>
        <taxon>Pezizomycotina</taxon>
        <taxon>Eurotiomycetes</taxon>
        <taxon>Eurotiomycetidae</taxon>
        <taxon>Eurotiales</taxon>
        <taxon>Aspergillaceae</taxon>
        <taxon>Penicillium</taxon>
    </lineage>
</organism>
<proteinExistence type="predicted"/>
<accession>A0AAI9XC19</accession>
<evidence type="ECO:0000313" key="3">
    <source>
        <dbReference type="Proteomes" id="UP001227192"/>
    </source>
</evidence>
<dbReference type="GO" id="GO:0072330">
    <property type="term" value="P:monocarboxylic acid biosynthetic process"/>
    <property type="evidence" value="ECO:0007669"/>
    <property type="project" value="UniProtKB-ARBA"/>
</dbReference>
<sequence>MNTKFNLEDVPLSQSKVHNIFIVSEPSNDFKYLYVGGDDTFDTFPEHLRVLASRALPAVEVATAVYPKYETKGDLKECVARLRDWLQDTVIDLEVANHTASPTVDPSIHVVLIGHSMGGIVAAEALLMLAAEQPIPRNPTSNTQSGFTDGPESIVEPGTFMFPHIQGVLAFDTPFLGIAPGVVSYGAEGHYHNAANAYNTFSEVAGLFGYSGKGSASNQGTTHAPPQESPKVSSSTSDAAATPSWQRWGKYAMFAGAAGAVAAGSAAMYTQRQKLTDGLGWVSSHLEFVGCLTRTSELHQRLVRLSNVKEERGIGCVNFYTCLGKGATSLVENTSANKTSFSQKVIRSRNRTFCALPTEVERGEESQSPGLLWTRAVNDQAADETNAHVTMFLSKENPAFFEMLSEACAVLVKSIDKGWYNSSTDPAKKDDIKQPQATRDTKPKTDGDFMDDGDVVVVD</sequence>
<dbReference type="Gene3D" id="3.40.50.1820">
    <property type="entry name" value="alpha/beta hydrolase"/>
    <property type="match status" value="1"/>
</dbReference>
<gene>
    <name evidence="2" type="ORF">VN97_g1797</name>
</gene>
<dbReference type="GO" id="GO:0017000">
    <property type="term" value="P:antibiotic biosynthetic process"/>
    <property type="evidence" value="ECO:0007669"/>
    <property type="project" value="UniProtKB-ARBA"/>
</dbReference>
<comment type="caution">
    <text evidence="2">The sequence shown here is derived from an EMBL/GenBank/DDBJ whole genome shotgun (WGS) entry which is preliminary data.</text>
</comment>
<dbReference type="InterPro" id="IPR029058">
    <property type="entry name" value="AB_hydrolase_fold"/>
</dbReference>
<feature type="compositionally biased region" description="Acidic residues" evidence="1">
    <location>
        <begin position="448"/>
        <end position="459"/>
    </location>
</feature>
<dbReference type="SUPFAM" id="SSF53474">
    <property type="entry name" value="alpha/beta-Hydrolases"/>
    <property type="match status" value="1"/>
</dbReference>
<evidence type="ECO:0000256" key="1">
    <source>
        <dbReference type="SAM" id="MobiDB-lite"/>
    </source>
</evidence>
<reference evidence="2" key="2">
    <citation type="journal article" date="2016" name="Fungal Biol.">
        <title>Ochratoxin A production by Penicillium thymicola.</title>
        <authorList>
            <person name="Nguyen H.D.T."/>
            <person name="McMullin D.R."/>
            <person name="Ponomareva E."/>
            <person name="Riley R."/>
            <person name="Pomraning K.R."/>
            <person name="Baker S.E."/>
            <person name="Seifert K.A."/>
        </authorList>
    </citation>
    <scope>NUCLEOTIDE SEQUENCE</scope>
    <source>
        <strain evidence="2">DAOM 180753</strain>
    </source>
</reference>
<dbReference type="EMBL" id="LACB01000032">
    <property type="protein sequence ID" value="KAJ9491442.1"/>
    <property type="molecule type" value="Genomic_DNA"/>
</dbReference>
<protein>
    <recommendedName>
        <fullName evidence="4">AB hydrolase-1 domain-containing protein</fullName>
    </recommendedName>
</protein>
<dbReference type="Proteomes" id="UP001227192">
    <property type="component" value="Unassembled WGS sequence"/>
</dbReference>
<feature type="compositionally biased region" description="Polar residues" evidence="1">
    <location>
        <begin position="215"/>
        <end position="224"/>
    </location>
</feature>
<feature type="region of interest" description="Disordered" evidence="1">
    <location>
        <begin position="423"/>
        <end position="459"/>
    </location>
</feature>
<reference evidence="2" key="1">
    <citation type="submission" date="2015-06" db="EMBL/GenBank/DDBJ databases">
        <authorList>
            <person name="Nguyen H."/>
        </authorList>
    </citation>
    <scope>NUCLEOTIDE SEQUENCE</scope>
    <source>
        <strain evidence="2">DAOM 180753</strain>
    </source>
</reference>
<keyword evidence="3" id="KW-1185">Reference proteome</keyword>
<feature type="compositionally biased region" description="Basic and acidic residues" evidence="1">
    <location>
        <begin position="426"/>
        <end position="447"/>
    </location>
</feature>
<feature type="region of interest" description="Disordered" evidence="1">
    <location>
        <begin position="215"/>
        <end position="239"/>
    </location>
</feature>
<name>A0AAI9XC19_PENTH</name>
<dbReference type="PANTHER" id="PTHR47842">
    <property type="entry name" value="EXPRESSED PROTEIN"/>
    <property type="match status" value="1"/>
</dbReference>
<evidence type="ECO:0008006" key="4">
    <source>
        <dbReference type="Google" id="ProtNLM"/>
    </source>
</evidence>
<dbReference type="PANTHER" id="PTHR47842:SF1">
    <property type="entry name" value="DUF676 DOMAIN-CONTAINING PROTEIN"/>
    <property type="match status" value="1"/>
</dbReference>